<keyword evidence="4" id="KW-0949">S-adenosyl-L-methionine</keyword>
<keyword evidence="5" id="KW-0819">tRNA processing</keyword>
<evidence type="ECO:0000256" key="3">
    <source>
        <dbReference type="ARBA" id="ARBA00022679"/>
    </source>
</evidence>
<evidence type="ECO:0000256" key="1">
    <source>
        <dbReference type="ARBA" id="ARBA00004797"/>
    </source>
</evidence>
<dbReference type="Gene3D" id="3.30.300.110">
    <property type="entry name" value="Met-10+ protein-like domains"/>
    <property type="match status" value="1"/>
</dbReference>
<feature type="domain" description="SAM-dependent methyltransferase TRM5/TYW2-type" evidence="7">
    <location>
        <begin position="33"/>
        <end position="310"/>
    </location>
</feature>
<dbReference type="Pfam" id="PF02475">
    <property type="entry name" value="TRM5-TYW2_MTfase"/>
    <property type="match status" value="1"/>
</dbReference>
<dbReference type="PROSITE" id="PS51684">
    <property type="entry name" value="SAM_MT_TRM5_TYW2"/>
    <property type="match status" value="1"/>
</dbReference>
<keyword evidence="3" id="KW-0808">Transferase</keyword>
<dbReference type="PANTHER" id="PTHR23245:SF25">
    <property type="entry name" value="TRNA WYBUTOSINE-SYNTHESIZING PROTEIN 2 HOMOLOG"/>
    <property type="match status" value="1"/>
</dbReference>
<dbReference type="PANTHER" id="PTHR23245">
    <property type="entry name" value="TRNA METHYLTRANSFERASE"/>
    <property type="match status" value="1"/>
</dbReference>
<evidence type="ECO:0000313" key="9">
    <source>
        <dbReference type="Proteomes" id="UP001642540"/>
    </source>
</evidence>
<dbReference type="EC" id="2.5.1.114" evidence="2"/>
<dbReference type="InterPro" id="IPR030382">
    <property type="entry name" value="MeTrfase_TRM5/TYW2"/>
</dbReference>
<dbReference type="InterPro" id="IPR029063">
    <property type="entry name" value="SAM-dependent_MTases_sf"/>
</dbReference>
<dbReference type="Pfam" id="PF25133">
    <property type="entry name" value="TYW2_N_2"/>
    <property type="match status" value="1"/>
</dbReference>
<sequence>MAIAKQVRTELLSLLKTESWFTDELAKELPLKWEKHGDLVLLPEKTFSSTNIWLQHPKILESACRLLRCNRLARRVGPTQNDDFRSPKVQMLLGNSTWVTKKENSILYSWDLSKCMFSSGNITEKQRIASWDLKGKVVVDMYAGIGYFTLTYLIHSKCDLVYACEWNPASVEALEKNLKLNKISPERYVLLPGDNREKCPKNVADHVNLGLIPSSEDGWPAACEALKKTTGGMLHVHGNVDSKHVEAANGISNEFTYFKEWGSEVLKRIQEIFCELYPNEEWSISIKNIVKVKSYAPHVDHLVVDILCCPSL</sequence>
<reference evidence="8 9" key="1">
    <citation type="submission" date="2024-08" db="EMBL/GenBank/DDBJ databases">
        <authorList>
            <person name="Cucini C."/>
            <person name="Frati F."/>
        </authorList>
    </citation>
    <scope>NUCLEOTIDE SEQUENCE [LARGE SCALE GENOMIC DNA]</scope>
</reference>
<comment type="catalytic activity">
    <reaction evidence="6">
        <text>4-demethylwyosine(37) in tRNA(Phe) + S-adenosyl-L-methionine = 4-demethyl-7-[(3S)-3-amino-3-carboxypropyl]wyosine(37) in tRNA(Phe) + S-methyl-5'-thioadenosine + H(+)</text>
        <dbReference type="Rhea" id="RHEA:36355"/>
        <dbReference type="Rhea" id="RHEA-COMP:10164"/>
        <dbReference type="Rhea" id="RHEA-COMP:10378"/>
        <dbReference type="ChEBI" id="CHEBI:15378"/>
        <dbReference type="ChEBI" id="CHEBI:17509"/>
        <dbReference type="ChEBI" id="CHEBI:59789"/>
        <dbReference type="ChEBI" id="CHEBI:64315"/>
        <dbReference type="ChEBI" id="CHEBI:73550"/>
        <dbReference type="EC" id="2.5.1.114"/>
    </reaction>
</comment>
<keyword evidence="9" id="KW-1185">Reference proteome</keyword>
<comment type="caution">
    <text evidence="8">The sequence shown here is derived from an EMBL/GenBank/DDBJ whole genome shotgun (WGS) entry which is preliminary data.</text>
</comment>
<organism evidence="8 9">
    <name type="scientific">Orchesella dallaii</name>
    <dbReference type="NCBI Taxonomy" id="48710"/>
    <lineage>
        <taxon>Eukaryota</taxon>
        <taxon>Metazoa</taxon>
        <taxon>Ecdysozoa</taxon>
        <taxon>Arthropoda</taxon>
        <taxon>Hexapoda</taxon>
        <taxon>Collembola</taxon>
        <taxon>Entomobryomorpha</taxon>
        <taxon>Entomobryoidea</taxon>
        <taxon>Orchesellidae</taxon>
        <taxon>Orchesellinae</taxon>
        <taxon>Orchesella</taxon>
    </lineage>
</organism>
<gene>
    <name evidence="8" type="ORF">ODALV1_LOCUS8720</name>
</gene>
<name>A0ABP1Q9C5_9HEXA</name>
<evidence type="ECO:0000256" key="5">
    <source>
        <dbReference type="ARBA" id="ARBA00022694"/>
    </source>
</evidence>
<dbReference type="Gene3D" id="3.40.50.150">
    <property type="entry name" value="Vaccinia Virus protein VP39"/>
    <property type="match status" value="1"/>
</dbReference>
<dbReference type="SUPFAM" id="SSF53335">
    <property type="entry name" value="S-adenosyl-L-methionine-dependent methyltransferases"/>
    <property type="match status" value="1"/>
</dbReference>
<dbReference type="InterPro" id="IPR056744">
    <property type="entry name" value="TRM5/TYW2-like_N"/>
</dbReference>
<proteinExistence type="predicted"/>
<evidence type="ECO:0000259" key="7">
    <source>
        <dbReference type="PROSITE" id="PS51684"/>
    </source>
</evidence>
<accession>A0ABP1Q9C5</accession>
<evidence type="ECO:0000256" key="2">
    <source>
        <dbReference type="ARBA" id="ARBA00012265"/>
    </source>
</evidence>
<evidence type="ECO:0000256" key="6">
    <source>
        <dbReference type="ARBA" id="ARBA00049400"/>
    </source>
</evidence>
<evidence type="ECO:0000313" key="8">
    <source>
        <dbReference type="EMBL" id="CAL8094199.1"/>
    </source>
</evidence>
<comment type="pathway">
    <text evidence="1">tRNA modification; wybutosine-tRNA(Phe) biosynthesis.</text>
</comment>
<dbReference type="CDD" id="cd02440">
    <property type="entry name" value="AdoMet_MTases"/>
    <property type="match status" value="1"/>
</dbReference>
<protein>
    <recommendedName>
        <fullName evidence="2">tRNA(Phe) (4-demethylwyosine(37)-C(7)) aminocarboxypropyltransferase</fullName>
        <ecNumber evidence="2">2.5.1.114</ecNumber>
    </recommendedName>
</protein>
<dbReference type="EMBL" id="CAXLJM020000026">
    <property type="protein sequence ID" value="CAL8094199.1"/>
    <property type="molecule type" value="Genomic_DNA"/>
</dbReference>
<dbReference type="InterPro" id="IPR056743">
    <property type="entry name" value="TRM5-TYW2-like_MTfase"/>
</dbReference>
<dbReference type="Proteomes" id="UP001642540">
    <property type="component" value="Unassembled WGS sequence"/>
</dbReference>
<evidence type="ECO:0000256" key="4">
    <source>
        <dbReference type="ARBA" id="ARBA00022691"/>
    </source>
</evidence>